<dbReference type="PANTHER" id="PTHR35038">
    <property type="entry name" value="DISSIMILATORY SULFITE REDUCTASE SIRA"/>
    <property type="match status" value="1"/>
</dbReference>
<feature type="domain" description="Doubled CXXCH motif" evidence="2">
    <location>
        <begin position="90"/>
        <end position="128"/>
    </location>
</feature>
<feature type="non-terminal residue" evidence="3">
    <location>
        <position position="1"/>
    </location>
</feature>
<keyword evidence="1" id="KW-0732">Signal</keyword>
<name>A0A3B0VYE3_9ZZZZ</name>
<dbReference type="PANTHER" id="PTHR35038:SF6">
    <property type="entry name" value="SURFACE LOCALIZED DECAHEME CYTOCHROME C LIPOPROTEIN"/>
    <property type="match status" value="1"/>
</dbReference>
<dbReference type="InterPro" id="IPR036280">
    <property type="entry name" value="Multihaem_cyt_sf"/>
</dbReference>
<dbReference type="Gene3D" id="3.90.10.10">
    <property type="entry name" value="Cytochrome C3"/>
    <property type="match status" value="1"/>
</dbReference>
<dbReference type="SUPFAM" id="SSF48695">
    <property type="entry name" value="Multiheme cytochromes"/>
    <property type="match status" value="1"/>
</dbReference>
<organism evidence="3">
    <name type="scientific">hydrothermal vent metagenome</name>
    <dbReference type="NCBI Taxonomy" id="652676"/>
    <lineage>
        <taxon>unclassified sequences</taxon>
        <taxon>metagenomes</taxon>
        <taxon>ecological metagenomes</taxon>
    </lineage>
</organism>
<dbReference type="InterPro" id="IPR051829">
    <property type="entry name" value="Multiheme_Cytochr_ET"/>
</dbReference>
<accession>A0A3B0VYE3</accession>
<dbReference type="EMBL" id="UOEX01000207">
    <property type="protein sequence ID" value="VAW37296.1"/>
    <property type="molecule type" value="Genomic_DNA"/>
</dbReference>
<gene>
    <name evidence="3" type="ORF">MNBD_DELTA03-1688</name>
</gene>
<evidence type="ECO:0000256" key="1">
    <source>
        <dbReference type="ARBA" id="ARBA00022729"/>
    </source>
</evidence>
<sequence>PDLPSLDELCRDNLDSLFNKYYEQKIAEAAAGNWEDKKIKTKNTRSTHRPWREKNCLACHDFKADNKLRLPKNKICYLCHKNFIQGKYVHGPVAVGACLACHNPHSTGHLFLLRRSLKTICYKCHVERRQAFQMHKKVISRGMYCVDCHDPHSGKRHYFLK</sequence>
<proteinExistence type="predicted"/>
<evidence type="ECO:0000259" key="2">
    <source>
        <dbReference type="Pfam" id="PF09699"/>
    </source>
</evidence>
<dbReference type="Pfam" id="PF09699">
    <property type="entry name" value="Paired_CXXCH_1"/>
    <property type="match status" value="2"/>
</dbReference>
<dbReference type="GO" id="GO:0016491">
    <property type="term" value="F:oxidoreductase activity"/>
    <property type="evidence" value="ECO:0007669"/>
    <property type="project" value="TreeGrafter"/>
</dbReference>
<dbReference type="InterPro" id="IPR010177">
    <property type="entry name" value="Paired_CXXCH_1"/>
</dbReference>
<evidence type="ECO:0000313" key="3">
    <source>
        <dbReference type="EMBL" id="VAW37296.1"/>
    </source>
</evidence>
<feature type="domain" description="Doubled CXXCH motif" evidence="2">
    <location>
        <begin position="48"/>
        <end position="83"/>
    </location>
</feature>
<dbReference type="AlphaFoldDB" id="A0A3B0VYE3"/>
<reference evidence="3" key="1">
    <citation type="submission" date="2018-06" db="EMBL/GenBank/DDBJ databases">
        <authorList>
            <person name="Zhirakovskaya E."/>
        </authorList>
    </citation>
    <scope>NUCLEOTIDE SEQUENCE</scope>
</reference>
<protein>
    <submittedName>
        <fullName evidence="3">Cytochrome c family protein</fullName>
    </submittedName>
</protein>
<dbReference type="NCBIfam" id="TIGR01905">
    <property type="entry name" value="paired_CXXCH_1"/>
    <property type="match status" value="1"/>
</dbReference>